<evidence type="ECO:0000313" key="2">
    <source>
        <dbReference type="EMBL" id="MBR7833289.1"/>
    </source>
</evidence>
<feature type="region of interest" description="Disordered" evidence="1">
    <location>
        <begin position="54"/>
        <end position="76"/>
    </location>
</feature>
<comment type="caution">
    <text evidence="2">The sequence shown here is derived from an EMBL/GenBank/DDBJ whole genome shotgun (WGS) entry which is preliminary data.</text>
</comment>
<dbReference type="Proteomes" id="UP000675781">
    <property type="component" value="Unassembled WGS sequence"/>
</dbReference>
<evidence type="ECO:0000313" key="3">
    <source>
        <dbReference type="Proteomes" id="UP000675781"/>
    </source>
</evidence>
<proteinExistence type="predicted"/>
<name>A0A941EQI8_9ACTN</name>
<reference evidence="2" key="1">
    <citation type="submission" date="2021-04" db="EMBL/GenBank/DDBJ databases">
        <title>Genome based classification of Actinospica acidithermotolerans sp. nov., an actinobacterium isolated from an Indonesian hot spring.</title>
        <authorList>
            <person name="Kusuma A.B."/>
            <person name="Putra K.E."/>
            <person name="Nafisah S."/>
            <person name="Loh J."/>
            <person name="Nouioui I."/>
            <person name="Goodfellow M."/>
        </authorList>
    </citation>
    <scope>NUCLEOTIDE SEQUENCE</scope>
    <source>
        <strain evidence="2">CSCA 57</strain>
    </source>
</reference>
<dbReference type="EMBL" id="JAGSOG010000026">
    <property type="protein sequence ID" value="MBR7833289.1"/>
    <property type="molecule type" value="Genomic_DNA"/>
</dbReference>
<accession>A0A941EQI8</accession>
<dbReference type="RefSeq" id="WP_212527811.1">
    <property type="nucleotide sequence ID" value="NZ_JAGSOG010000026.1"/>
</dbReference>
<protein>
    <submittedName>
        <fullName evidence="2">Uncharacterized protein</fullName>
    </submittedName>
</protein>
<organism evidence="2 3">
    <name type="scientific">Actinospica durhamensis</name>
    <dbReference type="NCBI Taxonomy" id="1508375"/>
    <lineage>
        <taxon>Bacteria</taxon>
        <taxon>Bacillati</taxon>
        <taxon>Actinomycetota</taxon>
        <taxon>Actinomycetes</taxon>
        <taxon>Catenulisporales</taxon>
        <taxon>Actinospicaceae</taxon>
        <taxon>Actinospica</taxon>
    </lineage>
</organism>
<sequence length="76" mass="8249">MSDQEMPVRQTAVFCALALAAHYFPLAVPGDARTAAPFDKAAFELESIGSTTARAIPWSASPSRSPARTKDTRRKR</sequence>
<evidence type="ECO:0000256" key="1">
    <source>
        <dbReference type="SAM" id="MobiDB-lite"/>
    </source>
</evidence>
<keyword evidence="3" id="KW-1185">Reference proteome</keyword>
<dbReference type="AlphaFoldDB" id="A0A941EQI8"/>
<gene>
    <name evidence="2" type="ORF">KDL01_08430</name>
</gene>
<feature type="compositionally biased region" description="Low complexity" evidence="1">
    <location>
        <begin position="54"/>
        <end position="66"/>
    </location>
</feature>